<dbReference type="RefSeq" id="WP_004094358.1">
    <property type="nucleotide sequence ID" value="NZ_AFGF01000055.1"/>
</dbReference>
<gene>
    <name evidence="14" type="ORF">ALO_07698</name>
</gene>
<dbReference type="Gene3D" id="3.10.580.10">
    <property type="entry name" value="CBS-domain"/>
    <property type="match status" value="1"/>
</dbReference>
<dbReference type="Gene3D" id="3.30.465.10">
    <property type="match status" value="1"/>
</dbReference>
<dbReference type="InterPro" id="IPR000644">
    <property type="entry name" value="CBS_dom"/>
</dbReference>
<name>F7NHJ2_9FIRM</name>
<dbReference type="Proteomes" id="UP000003240">
    <property type="component" value="Unassembled WGS sequence"/>
</dbReference>
<evidence type="ECO:0000256" key="3">
    <source>
        <dbReference type="ARBA" id="ARBA00022475"/>
    </source>
</evidence>
<keyword evidence="8 10" id="KW-0472">Membrane</keyword>
<feature type="domain" description="CBS" evidence="12">
    <location>
        <begin position="286"/>
        <end position="343"/>
    </location>
</feature>
<feature type="transmembrane region" description="Helical" evidence="11">
    <location>
        <begin position="106"/>
        <end position="127"/>
    </location>
</feature>
<dbReference type="InterPro" id="IPR044751">
    <property type="entry name" value="Ion_transp-like_CBS"/>
</dbReference>
<comment type="subcellular location">
    <subcellularLocation>
        <location evidence="1">Cell membrane</location>
        <topology evidence="1">Multi-pass membrane protein</topology>
    </subcellularLocation>
</comment>
<dbReference type="PANTHER" id="PTHR43099:SF2">
    <property type="entry name" value="UPF0053 PROTEIN YRKA"/>
    <property type="match status" value="1"/>
</dbReference>
<dbReference type="EMBL" id="AFGF01000055">
    <property type="protein sequence ID" value="EGO64482.1"/>
    <property type="molecule type" value="Genomic_DNA"/>
</dbReference>
<feature type="transmembrane region" description="Helical" evidence="11">
    <location>
        <begin position="12"/>
        <end position="32"/>
    </location>
</feature>
<accession>F7NHJ2</accession>
<keyword evidence="5" id="KW-0677">Repeat</keyword>
<dbReference type="SUPFAM" id="SSF54631">
    <property type="entry name" value="CBS-domain pair"/>
    <property type="match status" value="1"/>
</dbReference>
<dbReference type="InterPro" id="IPR046342">
    <property type="entry name" value="CBS_dom_sf"/>
</dbReference>
<evidence type="ECO:0000313" key="15">
    <source>
        <dbReference type="Proteomes" id="UP000003240"/>
    </source>
</evidence>
<dbReference type="PANTHER" id="PTHR43099">
    <property type="entry name" value="UPF0053 PROTEIN YRKA"/>
    <property type="match status" value="1"/>
</dbReference>
<evidence type="ECO:0000256" key="7">
    <source>
        <dbReference type="ARBA" id="ARBA00023122"/>
    </source>
</evidence>
<dbReference type="PROSITE" id="PS51371">
    <property type="entry name" value="CBS"/>
    <property type="match status" value="1"/>
</dbReference>
<feature type="transmembrane region" description="Helical" evidence="11">
    <location>
        <begin position="69"/>
        <end position="94"/>
    </location>
</feature>
<dbReference type="InterPro" id="IPR016169">
    <property type="entry name" value="FAD-bd_PCMH_sub2"/>
</dbReference>
<dbReference type="STRING" id="1009370.ALO_07698"/>
<keyword evidence="6 10" id="KW-1133">Transmembrane helix</keyword>
<dbReference type="Pfam" id="PF01595">
    <property type="entry name" value="CNNM"/>
    <property type="match status" value="1"/>
</dbReference>
<evidence type="ECO:0000256" key="9">
    <source>
        <dbReference type="PROSITE-ProRule" id="PRU00703"/>
    </source>
</evidence>
<dbReference type="eggNOG" id="COG1253">
    <property type="taxonomic scope" value="Bacteria"/>
</dbReference>
<dbReference type="InterPro" id="IPR002550">
    <property type="entry name" value="CNNM"/>
</dbReference>
<feature type="domain" description="CNNM transmembrane" evidence="13">
    <location>
        <begin position="3"/>
        <end position="204"/>
    </location>
</feature>
<evidence type="ECO:0000256" key="1">
    <source>
        <dbReference type="ARBA" id="ARBA00004651"/>
    </source>
</evidence>
<reference evidence="14 15" key="1">
    <citation type="journal article" date="2011" name="EMBO J.">
        <title>Structural diversity of bacterial flagellar motors.</title>
        <authorList>
            <person name="Chen S."/>
            <person name="Beeby M."/>
            <person name="Murphy G.E."/>
            <person name="Leadbetter J.R."/>
            <person name="Hendrixson D.R."/>
            <person name="Briegel A."/>
            <person name="Li Z."/>
            <person name="Shi J."/>
            <person name="Tocheva E.I."/>
            <person name="Muller A."/>
            <person name="Dobro M.J."/>
            <person name="Jensen G.J."/>
        </authorList>
    </citation>
    <scope>NUCLEOTIDE SEQUENCE [LARGE SCALE GENOMIC DNA]</scope>
    <source>
        <strain evidence="14 15">DSM 6540</strain>
    </source>
</reference>
<keyword evidence="3" id="KW-1003">Cell membrane</keyword>
<evidence type="ECO:0000259" key="13">
    <source>
        <dbReference type="PROSITE" id="PS51846"/>
    </source>
</evidence>
<sequence>MDTDPSISLEIVIILVLIIANGVFAMTEIAIVSSRKARLERRAAEGSAGAKAALELANDPTQLLSTVQIGISAIGVVTGAYGGATIAQALAVYLKPLPFVGAHSNAVSLVIVIALITYASLIIGELVPKKMALNNPEPIAAAIAIPMRLFSKAFTPLVRLLSVSTEFALKALRVKEPIEPGVTEEEIKIMIAEGTAIGTFEETEKEIVDRVFRLGDMRVSALMTPRTQIDWIDLEEDESEIWRAITESNHSRLPVARGSLDDLTGVVYVKDILATPGQIPLPIEEKIQEPLFVPRSLRAFKLLEQFQKSGTHIAVVMDEFGGMIGLVTLHDILEQLVGELPQEEESNPEIIQRDDHSWLMDGLLPIDEFKELFDFDKLVAEDRDHYETLGGFITSYLGNMPKTGETFEWGGLKFEIVDMDRMRIDKVMVTKLDHLDARY</sequence>
<dbReference type="InterPro" id="IPR005170">
    <property type="entry name" value="Transptr-assoc_dom"/>
</dbReference>
<dbReference type="AlphaFoldDB" id="F7NHJ2"/>
<keyword evidence="15" id="KW-1185">Reference proteome</keyword>
<dbReference type="Pfam" id="PF03471">
    <property type="entry name" value="CorC_HlyC"/>
    <property type="match status" value="1"/>
</dbReference>
<comment type="caution">
    <text evidence="14">The sequence shown here is derived from an EMBL/GenBank/DDBJ whole genome shotgun (WGS) entry which is preliminary data.</text>
</comment>
<keyword evidence="7 9" id="KW-0129">CBS domain</keyword>
<dbReference type="GO" id="GO:0005886">
    <property type="term" value="C:plasma membrane"/>
    <property type="evidence" value="ECO:0007669"/>
    <property type="project" value="UniProtKB-SubCell"/>
</dbReference>
<dbReference type="SMART" id="SM01091">
    <property type="entry name" value="CorC_HlyC"/>
    <property type="match status" value="1"/>
</dbReference>
<dbReference type="InterPro" id="IPR036318">
    <property type="entry name" value="FAD-bd_PCMH-like_sf"/>
</dbReference>
<evidence type="ECO:0000256" key="6">
    <source>
        <dbReference type="ARBA" id="ARBA00022989"/>
    </source>
</evidence>
<dbReference type="PROSITE" id="PS51846">
    <property type="entry name" value="CNNM"/>
    <property type="match status" value="1"/>
</dbReference>
<keyword evidence="4 10" id="KW-0812">Transmembrane</keyword>
<evidence type="ECO:0000256" key="2">
    <source>
        <dbReference type="ARBA" id="ARBA00006337"/>
    </source>
</evidence>
<organism evidence="14 15">
    <name type="scientific">Acetonema longum DSM 6540</name>
    <dbReference type="NCBI Taxonomy" id="1009370"/>
    <lineage>
        <taxon>Bacteria</taxon>
        <taxon>Bacillati</taxon>
        <taxon>Bacillota</taxon>
        <taxon>Negativicutes</taxon>
        <taxon>Acetonemataceae</taxon>
        <taxon>Acetonema</taxon>
    </lineage>
</organism>
<evidence type="ECO:0000313" key="14">
    <source>
        <dbReference type="EMBL" id="EGO64482.1"/>
    </source>
</evidence>
<evidence type="ECO:0000256" key="5">
    <source>
        <dbReference type="ARBA" id="ARBA00022737"/>
    </source>
</evidence>
<evidence type="ECO:0000259" key="12">
    <source>
        <dbReference type="PROSITE" id="PS51371"/>
    </source>
</evidence>
<evidence type="ECO:0000256" key="10">
    <source>
        <dbReference type="PROSITE-ProRule" id="PRU01193"/>
    </source>
</evidence>
<dbReference type="Pfam" id="PF00571">
    <property type="entry name" value="CBS"/>
    <property type="match status" value="2"/>
</dbReference>
<proteinExistence type="inferred from homology"/>
<comment type="similarity">
    <text evidence="2">Belongs to the UPF0053 family.</text>
</comment>
<evidence type="ECO:0000256" key="4">
    <source>
        <dbReference type="ARBA" id="ARBA00022692"/>
    </source>
</evidence>
<dbReference type="InterPro" id="IPR051676">
    <property type="entry name" value="UPF0053_domain"/>
</dbReference>
<dbReference type="CDD" id="cd04590">
    <property type="entry name" value="CBS_pair_CorC_HlyC_assoc"/>
    <property type="match status" value="1"/>
</dbReference>
<dbReference type="FunFam" id="3.10.580.10:FF:000002">
    <property type="entry name" value="Magnesium/cobalt efflux protein CorC"/>
    <property type="match status" value="1"/>
</dbReference>
<dbReference type="GO" id="GO:0050660">
    <property type="term" value="F:flavin adenine dinucleotide binding"/>
    <property type="evidence" value="ECO:0007669"/>
    <property type="project" value="InterPro"/>
</dbReference>
<evidence type="ECO:0008006" key="16">
    <source>
        <dbReference type="Google" id="ProtNLM"/>
    </source>
</evidence>
<dbReference type="SUPFAM" id="SSF56176">
    <property type="entry name" value="FAD-binding/transporter-associated domain-like"/>
    <property type="match status" value="1"/>
</dbReference>
<protein>
    <recommendedName>
        <fullName evidence="16">Hemolysin</fullName>
    </recommendedName>
</protein>
<dbReference type="FunFam" id="3.30.465.10:FF:000023">
    <property type="entry name" value="Magnesium and cobalt transporter"/>
    <property type="match status" value="1"/>
</dbReference>
<evidence type="ECO:0000256" key="11">
    <source>
        <dbReference type="SAM" id="Phobius"/>
    </source>
</evidence>
<evidence type="ECO:0000256" key="8">
    <source>
        <dbReference type="ARBA" id="ARBA00023136"/>
    </source>
</evidence>